<evidence type="ECO:0000313" key="2">
    <source>
        <dbReference type="Proteomes" id="UP000464657"/>
    </source>
</evidence>
<gene>
    <name evidence="1" type="ORF">IMCC3317_06890</name>
</gene>
<protein>
    <submittedName>
        <fullName evidence="1">Uncharacterized protein</fullName>
    </submittedName>
</protein>
<dbReference type="EMBL" id="CP019288">
    <property type="protein sequence ID" value="QHI35343.1"/>
    <property type="molecule type" value="Genomic_DNA"/>
</dbReference>
<proteinExistence type="predicted"/>
<dbReference type="Proteomes" id="UP000464657">
    <property type="component" value="Chromosome"/>
</dbReference>
<organism evidence="1 2">
    <name type="scientific">Kordia antarctica</name>
    <dbReference type="NCBI Taxonomy" id="1218801"/>
    <lineage>
        <taxon>Bacteria</taxon>
        <taxon>Pseudomonadati</taxon>
        <taxon>Bacteroidota</taxon>
        <taxon>Flavobacteriia</taxon>
        <taxon>Flavobacteriales</taxon>
        <taxon>Flavobacteriaceae</taxon>
        <taxon>Kordia</taxon>
    </lineage>
</organism>
<evidence type="ECO:0000313" key="1">
    <source>
        <dbReference type="EMBL" id="QHI35343.1"/>
    </source>
</evidence>
<dbReference type="KEGG" id="kan:IMCC3317_06890"/>
<accession>A0A7L4ZF88</accession>
<sequence>MKYISNPLYQALLFKANSWIAWYKTKLARHGNNDVTVTQSKIPYR</sequence>
<dbReference type="AlphaFoldDB" id="A0A7L4ZF88"/>
<keyword evidence="2" id="KW-1185">Reference proteome</keyword>
<reference evidence="1 2" key="1">
    <citation type="journal article" date="2013" name="Int. J. Syst. Evol. Microbiol.">
        <title>Kordia antarctica sp. nov., isolated from Antarctic seawater.</title>
        <authorList>
            <person name="Baek K."/>
            <person name="Choi A."/>
            <person name="Kang I."/>
            <person name="Lee K."/>
            <person name="Cho J.C."/>
        </authorList>
    </citation>
    <scope>NUCLEOTIDE SEQUENCE [LARGE SCALE GENOMIC DNA]</scope>
    <source>
        <strain evidence="1 2">IMCC3317</strain>
    </source>
</reference>
<name>A0A7L4ZF88_9FLAO</name>